<dbReference type="Pfam" id="PF07690">
    <property type="entry name" value="MFS_1"/>
    <property type="match status" value="1"/>
</dbReference>
<reference evidence="8 9" key="1">
    <citation type="submission" date="2019-11" db="EMBL/GenBank/DDBJ databases">
        <title>Pedobacter sp. HMF7056 Genome sequencing and assembly.</title>
        <authorList>
            <person name="Kang H."/>
            <person name="Kim H."/>
            <person name="Joh K."/>
        </authorList>
    </citation>
    <scope>NUCLEOTIDE SEQUENCE [LARGE SCALE GENOMIC DNA]</scope>
    <source>
        <strain evidence="8 9">HMF7056</strain>
    </source>
</reference>
<feature type="transmembrane region" description="Helical" evidence="6">
    <location>
        <begin position="304"/>
        <end position="326"/>
    </location>
</feature>
<evidence type="ECO:0000256" key="4">
    <source>
        <dbReference type="ARBA" id="ARBA00022989"/>
    </source>
</evidence>
<feature type="transmembrane region" description="Helical" evidence="6">
    <location>
        <begin position="372"/>
        <end position="389"/>
    </location>
</feature>
<dbReference type="InterPro" id="IPR020846">
    <property type="entry name" value="MFS_dom"/>
</dbReference>
<name>A0A7K1XWF6_9SPHI</name>
<dbReference type="Gene3D" id="1.20.1720.10">
    <property type="entry name" value="Multidrug resistance protein D"/>
    <property type="match status" value="1"/>
</dbReference>
<organism evidence="8 9">
    <name type="scientific">Hufsiella ginkgonis</name>
    <dbReference type="NCBI Taxonomy" id="2695274"/>
    <lineage>
        <taxon>Bacteria</taxon>
        <taxon>Pseudomonadati</taxon>
        <taxon>Bacteroidota</taxon>
        <taxon>Sphingobacteriia</taxon>
        <taxon>Sphingobacteriales</taxon>
        <taxon>Sphingobacteriaceae</taxon>
        <taxon>Hufsiella</taxon>
    </lineage>
</organism>
<evidence type="ECO:0000256" key="5">
    <source>
        <dbReference type="ARBA" id="ARBA00023136"/>
    </source>
</evidence>
<keyword evidence="5 6" id="KW-0472">Membrane</keyword>
<dbReference type="EMBL" id="WVHS01000002">
    <property type="protein sequence ID" value="MXV15332.1"/>
    <property type="molecule type" value="Genomic_DNA"/>
</dbReference>
<evidence type="ECO:0000256" key="2">
    <source>
        <dbReference type="ARBA" id="ARBA00022448"/>
    </source>
</evidence>
<dbReference type="PANTHER" id="PTHR42718">
    <property type="entry name" value="MAJOR FACILITATOR SUPERFAMILY MULTIDRUG TRANSPORTER MFSC"/>
    <property type="match status" value="1"/>
</dbReference>
<feature type="transmembrane region" description="Helical" evidence="6">
    <location>
        <begin position="338"/>
        <end position="360"/>
    </location>
</feature>
<dbReference type="GO" id="GO:0016020">
    <property type="term" value="C:membrane"/>
    <property type="evidence" value="ECO:0007669"/>
    <property type="project" value="UniProtKB-SubCell"/>
</dbReference>
<accession>A0A7K1XWF6</accession>
<feature type="transmembrane region" description="Helical" evidence="6">
    <location>
        <begin position="216"/>
        <end position="239"/>
    </location>
</feature>
<feature type="transmembrane region" description="Helical" evidence="6">
    <location>
        <begin position="245"/>
        <end position="268"/>
    </location>
</feature>
<protein>
    <submittedName>
        <fullName evidence="8">MFS transporter</fullName>
    </submittedName>
</protein>
<proteinExistence type="predicted"/>
<comment type="caution">
    <text evidence="8">The sequence shown here is derived from an EMBL/GenBank/DDBJ whole genome shotgun (WGS) entry which is preliminary data.</text>
</comment>
<dbReference type="PANTHER" id="PTHR42718:SF9">
    <property type="entry name" value="MAJOR FACILITATOR SUPERFAMILY MULTIDRUG TRANSPORTER MFSC"/>
    <property type="match status" value="1"/>
</dbReference>
<dbReference type="RefSeq" id="WP_160906333.1">
    <property type="nucleotide sequence ID" value="NZ_WVHS01000002.1"/>
</dbReference>
<dbReference type="SUPFAM" id="SSF103473">
    <property type="entry name" value="MFS general substrate transporter"/>
    <property type="match status" value="1"/>
</dbReference>
<keyword evidence="4 6" id="KW-1133">Transmembrane helix</keyword>
<feature type="transmembrane region" description="Helical" evidence="6">
    <location>
        <begin position="139"/>
        <end position="162"/>
    </location>
</feature>
<evidence type="ECO:0000313" key="9">
    <source>
        <dbReference type="Proteomes" id="UP000451233"/>
    </source>
</evidence>
<gene>
    <name evidence="8" type="ORF">GS398_08460</name>
</gene>
<evidence type="ECO:0000256" key="3">
    <source>
        <dbReference type="ARBA" id="ARBA00022692"/>
    </source>
</evidence>
<evidence type="ECO:0000256" key="1">
    <source>
        <dbReference type="ARBA" id="ARBA00004141"/>
    </source>
</evidence>
<feature type="transmembrane region" description="Helical" evidence="6">
    <location>
        <begin position="280"/>
        <end position="298"/>
    </location>
</feature>
<dbReference type="AlphaFoldDB" id="A0A7K1XWF6"/>
<evidence type="ECO:0000313" key="8">
    <source>
        <dbReference type="EMBL" id="MXV15332.1"/>
    </source>
</evidence>
<feature type="transmembrane region" description="Helical" evidence="6">
    <location>
        <begin position="168"/>
        <end position="185"/>
    </location>
</feature>
<keyword evidence="9" id="KW-1185">Reference proteome</keyword>
<feature type="transmembrane region" description="Helical" evidence="6">
    <location>
        <begin position="76"/>
        <end position="94"/>
    </location>
</feature>
<evidence type="ECO:0000256" key="6">
    <source>
        <dbReference type="SAM" id="Phobius"/>
    </source>
</evidence>
<evidence type="ECO:0000259" key="7">
    <source>
        <dbReference type="PROSITE" id="PS50850"/>
    </source>
</evidence>
<comment type="subcellular location">
    <subcellularLocation>
        <location evidence="1">Membrane</location>
        <topology evidence="1">Multi-pass membrane protein</topology>
    </subcellularLocation>
</comment>
<dbReference type="GO" id="GO:0022857">
    <property type="term" value="F:transmembrane transporter activity"/>
    <property type="evidence" value="ECO:0007669"/>
    <property type="project" value="InterPro"/>
</dbReference>
<keyword evidence="3 6" id="KW-0812">Transmembrane</keyword>
<feature type="transmembrane region" description="Helical" evidence="6">
    <location>
        <begin position="50"/>
        <end position="69"/>
    </location>
</feature>
<feature type="transmembrane region" description="Helical" evidence="6">
    <location>
        <begin position="100"/>
        <end position="118"/>
    </location>
</feature>
<dbReference type="InterPro" id="IPR011701">
    <property type="entry name" value="MFS"/>
</dbReference>
<dbReference type="InterPro" id="IPR036259">
    <property type="entry name" value="MFS_trans_sf"/>
</dbReference>
<feature type="domain" description="Major facilitator superfamily (MFS) profile" evidence="7">
    <location>
        <begin position="12"/>
        <end position="393"/>
    </location>
</feature>
<sequence>MRTIKENHRGLTTVLAFALIPLSGFATDIYLPSLPAMATWLHVPGTAVQLSLVIFMVSSGISQLFVGSLLDSFGRFRLNIAALAVFALASFIIALSRDIYLIYLMRVVHGITVAIIVVSKRAYFVDMYSGDKLKHYTSLFSIIWASAPIIAPFLGGFLQASFGWQSNFYFLGFFTLAILFTEFLYGGESLKSFQRFNGKTIFRVYTSMMKTADYTLGLFILGLSYSMLMVYGMASPFIIEKVFRYSPVITGNCALLSGVALMAGGTISKLLIKKSLNTKIVSAVSLQFLFALAMIFTSQFKTGLYTMMPFVLVVHLLSGFVFNNLFSYCLGRFSKNAGIASGITGGSMYIITSFFSSGIIKTLEIKSQGTLGVAYVILALFVGIVFFLFTRAQNTYRSNAAAFA</sequence>
<dbReference type="PROSITE" id="PS50850">
    <property type="entry name" value="MFS"/>
    <property type="match status" value="1"/>
</dbReference>
<keyword evidence="2" id="KW-0813">Transport</keyword>
<dbReference type="Proteomes" id="UP000451233">
    <property type="component" value="Unassembled WGS sequence"/>
</dbReference>